<evidence type="ECO:0000313" key="2">
    <source>
        <dbReference type="EMBL" id="KAK5978470.1"/>
    </source>
</evidence>
<proteinExistence type="predicted"/>
<protein>
    <submittedName>
        <fullName evidence="2">Kelch repeat type 1 domain containing protein</fullName>
    </submittedName>
</protein>
<dbReference type="EMBL" id="WIXE01009397">
    <property type="protein sequence ID" value="KAK5978470.1"/>
    <property type="molecule type" value="Genomic_DNA"/>
</dbReference>
<keyword evidence="1" id="KW-0880">Kelch repeat</keyword>
<sequence length="296" mass="32730">MEDVACRRLLDEAKNYQLLQLPTPVRPDVQGLRFRPRNPIKYNEVLYVVGGSVGGLCDCKSLDSVERLDPGEPNPSWQRVASMTKRRGRLGVAVLDNFLYAVGGVCGEATLNSIERYNPATNKWSNDVAPMLTRREAFGLAALDGFLYAVGGSNGSLKYLDSVECYDVRRNEWTRVAPLGSCRGEVSVSVLNGCLYAVGGYVTQAYLNIVERLDPRMVEKYDPLSDKWTTVTALNCKRHAVGMAVVNGRMYALGGHDGDCQLNTVEVYDPEANQWSLHSSMNDRRWGAGVGVIRMP</sequence>
<accession>A0AAN8FKW8</accession>
<dbReference type="Pfam" id="PF01344">
    <property type="entry name" value="Kelch_1"/>
    <property type="match status" value="5"/>
</dbReference>
<dbReference type="AlphaFoldDB" id="A0AAN8FKW8"/>
<comment type="caution">
    <text evidence="2">The sequence shown here is derived from an EMBL/GenBank/DDBJ whole genome shotgun (WGS) entry which is preliminary data.</text>
</comment>
<keyword evidence="3" id="KW-1185">Reference proteome</keyword>
<evidence type="ECO:0000256" key="1">
    <source>
        <dbReference type="ARBA" id="ARBA00022441"/>
    </source>
</evidence>
<organism evidence="2 3">
    <name type="scientific">Trichostrongylus colubriformis</name>
    <name type="common">Black scour worm</name>
    <dbReference type="NCBI Taxonomy" id="6319"/>
    <lineage>
        <taxon>Eukaryota</taxon>
        <taxon>Metazoa</taxon>
        <taxon>Ecdysozoa</taxon>
        <taxon>Nematoda</taxon>
        <taxon>Chromadorea</taxon>
        <taxon>Rhabditida</taxon>
        <taxon>Rhabditina</taxon>
        <taxon>Rhabditomorpha</taxon>
        <taxon>Strongyloidea</taxon>
        <taxon>Trichostrongylidae</taxon>
        <taxon>Trichostrongylus</taxon>
    </lineage>
</organism>
<dbReference type="SMART" id="SM00612">
    <property type="entry name" value="Kelch"/>
    <property type="match status" value="5"/>
</dbReference>
<dbReference type="SUPFAM" id="SSF50965">
    <property type="entry name" value="Galactose oxidase, central domain"/>
    <property type="match status" value="1"/>
</dbReference>
<dbReference type="Proteomes" id="UP001331761">
    <property type="component" value="Unassembled WGS sequence"/>
</dbReference>
<evidence type="ECO:0000313" key="3">
    <source>
        <dbReference type="Proteomes" id="UP001331761"/>
    </source>
</evidence>
<gene>
    <name evidence="2" type="ORF">GCK32_008155</name>
</gene>
<reference evidence="2 3" key="1">
    <citation type="submission" date="2019-10" db="EMBL/GenBank/DDBJ databases">
        <title>Assembly and Annotation for the nematode Trichostrongylus colubriformis.</title>
        <authorList>
            <person name="Martin J."/>
        </authorList>
    </citation>
    <scope>NUCLEOTIDE SEQUENCE [LARGE SCALE GENOMIC DNA]</scope>
    <source>
        <strain evidence="2">G859</strain>
        <tissue evidence="2">Whole worm</tissue>
    </source>
</reference>
<name>A0AAN8FKW8_TRICO</name>
<dbReference type="InterPro" id="IPR015915">
    <property type="entry name" value="Kelch-typ_b-propeller"/>
</dbReference>
<dbReference type="PANTHER" id="PTHR46375:SF3">
    <property type="entry name" value="KELCH REPEAT AND BTB DOMAIN-CONTAINING PROTEIN 13"/>
    <property type="match status" value="1"/>
</dbReference>
<dbReference type="InterPro" id="IPR052392">
    <property type="entry name" value="Kelch-BTB_domain-containing"/>
</dbReference>
<dbReference type="InterPro" id="IPR011043">
    <property type="entry name" value="Gal_Oxase/kelch_b-propeller"/>
</dbReference>
<dbReference type="Gene3D" id="2.120.10.80">
    <property type="entry name" value="Kelch-type beta propeller"/>
    <property type="match status" value="1"/>
</dbReference>
<dbReference type="InterPro" id="IPR006652">
    <property type="entry name" value="Kelch_1"/>
</dbReference>
<dbReference type="PANTHER" id="PTHR46375">
    <property type="entry name" value="KELCH REPEAT AND BTB DOMAIN-CONTAINING PROTEIN 13-RELATED"/>
    <property type="match status" value="1"/>
</dbReference>